<organism evidence="5 6">
    <name type="scientific">Vibrio tapetis subsp. tapetis</name>
    <dbReference type="NCBI Taxonomy" id="1671868"/>
    <lineage>
        <taxon>Bacteria</taxon>
        <taxon>Pseudomonadati</taxon>
        <taxon>Pseudomonadota</taxon>
        <taxon>Gammaproteobacteria</taxon>
        <taxon>Vibrionales</taxon>
        <taxon>Vibrionaceae</taxon>
        <taxon>Vibrio</taxon>
    </lineage>
</organism>
<comment type="similarity">
    <text evidence="1">Belongs to the outer membrane OOP (TC 1.B.6) superfamily. OmpA family.</text>
</comment>
<protein>
    <submittedName>
        <fullName evidence="5">Putative outer membrane protein</fullName>
    </submittedName>
</protein>
<dbReference type="GO" id="GO:0009279">
    <property type="term" value="C:cell outer membrane"/>
    <property type="evidence" value="ECO:0007669"/>
    <property type="project" value="InterPro"/>
</dbReference>
<feature type="domain" description="Outer membrane protein OmpA-like transmembrane" evidence="4">
    <location>
        <begin position="24"/>
        <end position="203"/>
    </location>
</feature>
<proteinExistence type="inferred from homology"/>
<dbReference type="InterPro" id="IPR000498">
    <property type="entry name" value="OmpA-like_TM_dom"/>
</dbReference>
<keyword evidence="6" id="KW-1185">Reference proteome</keyword>
<dbReference type="GO" id="GO:0015288">
    <property type="term" value="F:porin activity"/>
    <property type="evidence" value="ECO:0007669"/>
    <property type="project" value="UniProtKB-KW"/>
</dbReference>
<dbReference type="GO" id="GO:0046930">
    <property type="term" value="C:pore complex"/>
    <property type="evidence" value="ECO:0007669"/>
    <property type="project" value="UniProtKB-KW"/>
</dbReference>
<dbReference type="InterPro" id="IPR011250">
    <property type="entry name" value="OMP/PagP_B-barrel"/>
</dbReference>
<evidence type="ECO:0000256" key="2">
    <source>
        <dbReference type="ARBA" id="ARBA00023114"/>
    </source>
</evidence>
<accession>A0A2N8ZLB7</accession>
<reference evidence="5 6" key="1">
    <citation type="submission" date="2017-10" db="EMBL/GenBank/DDBJ databases">
        <authorList>
            <person name="Banno H."/>
            <person name="Chua N.-H."/>
        </authorList>
    </citation>
    <scope>NUCLEOTIDE SEQUENCE [LARGE SCALE GENOMIC DNA]</scope>
    <source>
        <strain evidence="5">Vibrio tapetis CECT4600</strain>
    </source>
</reference>
<evidence type="ECO:0000259" key="4">
    <source>
        <dbReference type="Pfam" id="PF01389"/>
    </source>
</evidence>
<dbReference type="OrthoDB" id="7620169at2"/>
<sequence>MKLDKNILKLATVAMSIISGSAVAEGYVGFGAGQASFGDVEVSTLEESRKLALDQNSMAIRAYAGYNFSRYFGTEVVAGNIGTIRVDLGDGNKASINSIKYISLQPKVMFPLYDKFNIFAKAGVGYSFVNATGSNDNGSMAVDVSTFSTAFGLGAEYLFTNNLSVRLNWEYTKPVYDMTEIVNEKVDLGLDIKQVYAGINYRF</sequence>
<keyword evidence="2" id="KW-0406">Ion transport</keyword>
<dbReference type="Pfam" id="PF01389">
    <property type="entry name" value="OmpA_membrane"/>
    <property type="match status" value="1"/>
</dbReference>
<dbReference type="EMBL" id="LT960612">
    <property type="protein sequence ID" value="SON52695.1"/>
    <property type="molecule type" value="Genomic_DNA"/>
</dbReference>
<dbReference type="Gene3D" id="2.40.160.20">
    <property type="match status" value="1"/>
</dbReference>
<dbReference type="AlphaFoldDB" id="A0A2N8ZLB7"/>
<feature type="chain" id="PRO_5014828525" evidence="3">
    <location>
        <begin position="25"/>
        <end position="203"/>
    </location>
</feature>
<gene>
    <name evidence="5" type="ORF">VTAP4600_B1084</name>
</gene>
<keyword evidence="2" id="KW-0813">Transport</keyword>
<evidence type="ECO:0000256" key="1">
    <source>
        <dbReference type="ARBA" id="ARBA00005710"/>
    </source>
</evidence>
<feature type="signal peptide" evidence="3">
    <location>
        <begin position="1"/>
        <end position="24"/>
    </location>
</feature>
<dbReference type="RefSeq" id="WP_102524886.1">
    <property type="nucleotide sequence ID" value="NZ_LT960612.1"/>
</dbReference>
<evidence type="ECO:0000256" key="3">
    <source>
        <dbReference type="SAM" id="SignalP"/>
    </source>
</evidence>
<evidence type="ECO:0000313" key="6">
    <source>
        <dbReference type="Proteomes" id="UP000235828"/>
    </source>
</evidence>
<dbReference type="KEGG" id="vta:B1084"/>
<dbReference type="SUPFAM" id="SSF56925">
    <property type="entry name" value="OMPA-like"/>
    <property type="match status" value="1"/>
</dbReference>
<keyword evidence="2" id="KW-0626">Porin</keyword>
<name>A0A2N8ZLB7_9VIBR</name>
<evidence type="ECO:0000313" key="5">
    <source>
        <dbReference type="EMBL" id="SON52695.1"/>
    </source>
</evidence>
<keyword evidence="2" id="KW-0812">Transmembrane</keyword>
<dbReference type="Proteomes" id="UP000235828">
    <property type="component" value="Chromosome B"/>
</dbReference>
<keyword evidence="3" id="KW-0732">Signal</keyword>